<dbReference type="GeneID" id="102802328"/>
<reference evidence="4" key="1">
    <citation type="submission" date="2025-08" db="UniProtKB">
        <authorList>
            <consortium name="RefSeq"/>
        </authorList>
    </citation>
    <scope>IDENTIFICATION</scope>
    <source>
        <tissue evidence="4">Testes</tissue>
    </source>
</reference>
<dbReference type="Gene3D" id="2.70.150.10">
    <property type="entry name" value="Calcium-transporting ATPase, cytoplasmic transduction domain A"/>
    <property type="match status" value="1"/>
</dbReference>
<feature type="non-terminal residue" evidence="4">
    <location>
        <position position="1"/>
    </location>
</feature>
<dbReference type="PANTHER" id="PTHR24092">
    <property type="entry name" value="PROBABLE PHOSPHOLIPID-TRANSPORTING ATPASE"/>
    <property type="match status" value="1"/>
</dbReference>
<feature type="non-terminal residue" evidence="4">
    <location>
        <position position="167"/>
    </location>
</feature>
<feature type="domain" description="P-type ATPase N-terminal" evidence="2">
    <location>
        <begin position="1"/>
        <end position="52"/>
    </location>
</feature>
<keyword evidence="1" id="KW-0812">Transmembrane</keyword>
<evidence type="ECO:0000313" key="4">
    <source>
        <dbReference type="RefSeq" id="XP_006812970.1"/>
    </source>
</evidence>
<gene>
    <name evidence="4" type="primary">LOC102802328</name>
</gene>
<accession>A0ABM0LYX9</accession>
<dbReference type="RefSeq" id="XP_006812970.1">
    <property type="nucleotide sequence ID" value="XM_006812907.1"/>
</dbReference>
<dbReference type="SUPFAM" id="SSF81653">
    <property type="entry name" value="Calcium ATPase, transduction domain A"/>
    <property type="match status" value="1"/>
</dbReference>
<dbReference type="InterPro" id="IPR008250">
    <property type="entry name" value="ATPase_P-typ_transduc_dom_A_sf"/>
</dbReference>
<dbReference type="SUPFAM" id="SSF81665">
    <property type="entry name" value="Calcium ATPase, transmembrane domain M"/>
    <property type="match status" value="1"/>
</dbReference>
<sequence length="167" mass="19048">DNYIKTAKYNIITFLPINLFEQFQRVANAYFLFLLVLQLLPWVSSLNPITTLLPLVFVLTVTAVKDGYDDVKRHKNDNLVNNREAEILKEDRLSRCKWQKIQVGNILKLENNQPVPADVLVLSSSEPHCLTYIETADLDGETNLKVKQALTETTSLGDDLKLLSQFN</sequence>
<keyword evidence="3" id="KW-1185">Reference proteome</keyword>
<keyword evidence="1" id="KW-1133">Transmembrane helix</keyword>
<name>A0ABM0LYX9_SACKO</name>
<evidence type="ECO:0000256" key="1">
    <source>
        <dbReference type="SAM" id="Phobius"/>
    </source>
</evidence>
<protein>
    <submittedName>
        <fullName evidence="4">Probable phospholipid-transporting ATPase FetA-like</fullName>
    </submittedName>
</protein>
<dbReference type="InterPro" id="IPR032631">
    <property type="entry name" value="P-type_ATPase_N"/>
</dbReference>
<evidence type="ECO:0000313" key="3">
    <source>
        <dbReference type="Proteomes" id="UP000694865"/>
    </source>
</evidence>
<organism evidence="3 4">
    <name type="scientific">Saccoglossus kowalevskii</name>
    <name type="common">Acorn worm</name>
    <dbReference type="NCBI Taxonomy" id="10224"/>
    <lineage>
        <taxon>Eukaryota</taxon>
        <taxon>Metazoa</taxon>
        <taxon>Hemichordata</taxon>
        <taxon>Enteropneusta</taxon>
        <taxon>Harrimaniidae</taxon>
        <taxon>Saccoglossus</taxon>
    </lineage>
</organism>
<evidence type="ECO:0000259" key="2">
    <source>
        <dbReference type="Pfam" id="PF16209"/>
    </source>
</evidence>
<dbReference type="Proteomes" id="UP000694865">
    <property type="component" value="Unplaced"/>
</dbReference>
<proteinExistence type="predicted"/>
<dbReference type="PANTHER" id="PTHR24092:SF190">
    <property type="entry name" value="PHOSPHOLIPID-TRANSPORTING ATPASE"/>
    <property type="match status" value="1"/>
</dbReference>
<keyword evidence="1" id="KW-0472">Membrane</keyword>
<feature type="transmembrane region" description="Helical" evidence="1">
    <location>
        <begin position="26"/>
        <end position="43"/>
    </location>
</feature>
<dbReference type="Pfam" id="PF16209">
    <property type="entry name" value="PhoLip_ATPase_N"/>
    <property type="match status" value="1"/>
</dbReference>
<dbReference type="InterPro" id="IPR023298">
    <property type="entry name" value="ATPase_P-typ_TM_dom_sf"/>
</dbReference>